<comment type="function">
    <text evidence="8">Secreted growth factor that mediates its signal through cell-surface proteoglycan and non-proteoglycan receptors. Regulates many processes like cell proliferation, cell survival, cell growth, cell differentiation and cell migration.</text>
</comment>
<keyword evidence="8" id="KW-0339">Growth factor</keyword>
<keyword evidence="7 8" id="KW-0497">Mitogen</keyword>
<dbReference type="EMBL" id="JAFBMS010001543">
    <property type="protein sequence ID" value="KAG9329032.1"/>
    <property type="molecule type" value="Genomic_DNA"/>
</dbReference>
<keyword evidence="6 8" id="KW-1015">Disulfide bond</keyword>
<evidence type="ECO:0000256" key="4">
    <source>
        <dbReference type="ARBA" id="ARBA00022674"/>
    </source>
</evidence>
<dbReference type="Pfam" id="PF05196">
    <property type="entry name" value="PTN_MK_N"/>
    <property type="match status" value="1"/>
</dbReference>
<dbReference type="InterPro" id="IPR038130">
    <property type="entry name" value="PTN/MK_C_dom_sf"/>
</dbReference>
<name>A0A8T2MUE9_9TELE</name>
<evidence type="ECO:0000256" key="8">
    <source>
        <dbReference type="RuleBase" id="RU369117"/>
    </source>
</evidence>
<dbReference type="GO" id="GO:0008201">
    <property type="term" value="F:heparin binding"/>
    <property type="evidence" value="ECO:0007669"/>
    <property type="project" value="UniProtKB-UniRule"/>
</dbReference>
<feature type="region of interest" description="Disordered" evidence="9">
    <location>
        <begin position="48"/>
        <end position="83"/>
    </location>
</feature>
<dbReference type="OrthoDB" id="8818336at2759"/>
<dbReference type="SUPFAM" id="SSF57288">
    <property type="entry name" value="Midkine"/>
    <property type="match status" value="2"/>
</dbReference>
<dbReference type="FunFam" id="2.20.60.10:FF:000001">
    <property type="entry name" value="Pleiotrophin"/>
    <property type="match status" value="1"/>
</dbReference>
<dbReference type="GO" id="GO:0008083">
    <property type="term" value="F:growth factor activity"/>
    <property type="evidence" value="ECO:0007669"/>
    <property type="project" value="UniProtKB-UniRule"/>
</dbReference>
<dbReference type="PRINTS" id="PR00269">
    <property type="entry name" value="PTNMIDKINE"/>
</dbReference>
<feature type="compositionally biased region" description="Basic and acidic residues" evidence="9">
    <location>
        <begin position="51"/>
        <end position="61"/>
    </location>
</feature>
<keyword evidence="3 8" id="KW-0964">Secreted</keyword>
<sequence>MNSPAGCTFAVIRAQWSIWVASGGRYANVVPLKPTALPAIKSRVVPPFRRSAGERAGEKRCHSQLRSSAHGSGAASSPTGSLSIFQPGAPGSEQCQELSQHPSLLPLQGKPGCIHMLWKAMLWGCGKTPLGRPFPFDSVCRRWPLLAAFIDDDVMLSLQPCMVAVMAALVLTAAAGEGGKTEKQGKKERKSDCGEWQWSVCVANVGDCGLGTREGTRGGTDCKQTIKTQRCKIPCNWKKQFGGECKYDFQAWGECDMATGKKNRTGVLKKALMDATCPSTVSATKPCGKITKTKLPGKRAPTDQRRGAAVRPKI</sequence>
<evidence type="ECO:0000256" key="5">
    <source>
        <dbReference type="ARBA" id="ARBA00022729"/>
    </source>
</evidence>
<dbReference type="GO" id="GO:0051781">
    <property type="term" value="P:positive regulation of cell division"/>
    <property type="evidence" value="ECO:0007669"/>
    <property type="project" value="UniProtKB-UniRule"/>
</dbReference>
<keyword evidence="5" id="KW-0732">Signal</keyword>
<evidence type="ECO:0000256" key="7">
    <source>
        <dbReference type="ARBA" id="ARBA00023246"/>
    </source>
</evidence>
<dbReference type="InterPro" id="IPR037122">
    <property type="entry name" value="PTN/MK_N_dom_sf"/>
</dbReference>
<proteinExistence type="inferred from homology"/>
<reference evidence="12" key="1">
    <citation type="thesis" date="2021" institute="BYU ScholarsArchive" country="Provo, UT, USA">
        <title>Applications of and Algorithms for Genome Assembly and Genomic Analyses with an Emphasis on Marine Teleosts.</title>
        <authorList>
            <person name="Pickett B.D."/>
        </authorList>
    </citation>
    <scope>NUCLEOTIDE SEQUENCE</scope>
    <source>
        <strain evidence="12">HI-2016</strain>
    </source>
</reference>
<evidence type="ECO:0000313" key="12">
    <source>
        <dbReference type="EMBL" id="KAG9329032.1"/>
    </source>
</evidence>
<dbReference type="PANTHER" id="PTHR13850">
    <property type="entry name" value="PLEIOTROPHIN FAMILY MEMBER"/>
    <property type="match status" value="1"/>
</dbReference>
<evidence type="ECO:0000256" key="3">
    <source>
        <dbReference type="ARBA" id="ARBA00022525"/>
    </source>
</evidence>
<dbReference type="InterPro" id="IPR020091">
    <property type="entry name" value="PTN/MK_diS_sf"/>
</dbReference>
<dbReference type="InterPro" id="IPR020090">
    <property type="entry name" value="PTN/MK_C_dom"/>
</dbReference>
<dbReference type="FunFam" id="2.30.90.10:FF:000001">
    <property type="entry name" value="Pleiotrophin"/>
    <property type="match status" value="1"/>
</dbReference>
<feature type="domain" description="Pleiotrophin/Midkine N-terminal" evidence="11">
    <location>
        <begin position="180"/>
        <end position="241"/>
    </location>
</feature>
<dbReference type="InterPro" id="IPR020089">
    <property type="entry name" value="PTN/MK_N_dom"/>
</dbReference>
<dbReference type="Pfam" id="PF01091">
    <property type="entry name" value="PTN_MK_C"/>
    <property type="match status" value="1"/>
</dbReference>
<evidence type="ECO:0000256" key="9">
    <source>
        <dbReference type="SAM" id="MobiDB-lite"/>
    </source>
</evidence>
<feature type="region of interest" description="Disordered" evidence="9">
    <location>
        <begin position="292"/>
        <end position="314"/>
    </location>
</feature>
<protein>
    <recommendedName>
        <fullName evidence="8">Pleiotrophin</fullName>
        <shortName evidence="8">PTN</shortName>
    </recommendedName>
</protein>
<comment type="similarity">
    <text evidence="2 8">Belongs to the pleiotrophin family.</text>
</comment>
<dbReference type="PANTHER" id="PTHR13850:SF1">
    <property type="entry name" value="PLEIOTROPHIN"/>
    <property type="match status" value="1"/>
</dbReference>
<organism evidence="12 13">
    <name type="scientific">Albula glossodonta</name>
    <name type="common">roundjaw bonefish</name>
    <dbReference type="NCBI Taxonomy" id="121402"/>
    <lineage>
        <taxon>Eukaryota</taxon>
        <taxon>Metazoa</taxon>
        <taxon>Chordata</taxon>
        <taxon>Craniata</taxon>
        <taxon>Vertebrata</taxon>
        <taxon>Euteleostomi</taxon>
        <taxon>Actinopterygii</taxon>
        <taxon>Neopterygii</taxon>
        <taxon>Teleostei</taxon>
        <taxon>Albuliformes</taxon>
        <taxon>Albulidae</taxon>
        <taxon>Albula</taxon>
    </lineage>
</organism>
<evidence type="ECO:0000259" key="11">
    <source>
        <dbReference type="Pfam" id="PF05196"/>
    </source>
</evidence>
<evidence type="ECO:0000256" key="2">
    <source>
        <dbReference type="ARBA" id="ARBA00005403"/>
    </source>
</evidence>
<keyword evidence="13" id="KW-1185">Reference proteome</keyword>
<evidence type="ECO:0000256" key="6">
    <source>
        <dbReference type="ARBA" id="ARBA00023157"/>
    </source>
</evidence>
<evidence type="ECO:0000259" key="10">
    <source>
        <dbReference type="Pfam" id="PF01091"/>
    </source>
</evidence>
<comment type="caution">
    <text evidence="12">The sequence shown here is derived from an EMBL/GenBank/DDBJ whole genome shotgun (WGS) entry which is preliminary data.</text>
</comment>
<evidence type="ECO:0000313" key="13">
    <source>
        <dbReference type="Proteomes" id="UP000824540"/>
    </source>
</evidence>
<dbReference type="InterPro" id="IPR000762">
    <property type="entry name" value="Midkine_heparin-bd_GF"/>
</dbReference>
<dbReference type="Gene3D" id="2.20.60.10">
    <property type="entry name" value="Pleiotrophin/Midkine, N-terminal domain"/>
    <property type="match status" value="1"/>
</dbReference>
<dbReference type="AlphaFoldDB" id="A0A8T2MUE9"/>
<feature type="compositionally biased region" description="Low complexity" evidence="9">
    <location>
        <begin position="67"/>
        <end position="83"/>
    </location>
</feature>
<keyword evidence="4 8" id="KW-0358">Heparin-binding</keyword>
<dbReference type="GO" id="GO:0005576">
    <property type="term" value="C:extracellular region"/>
    <property type="evidence" value="ECO:0007669"/>
    <property type="project" value="UniProtKB-SubCell"/>
</dbReference>
<accession>A0A8T2MUE9</accession>
<dbReference type="Gene3D" id="2.30.90.10">
    <property type="entry name" value="Heparin-binding Growth Factor, Midkine, Chain A- C-terminal Domain"/>
    <property type="match status" value="1"/>
</dbReference>
<gene>
    <name evidence="12" type="ORF">JZ751_008360</name>
</gene>
<dbReference type="Proteomes" id="UP000824540">
    <property type="component" value="Unassembled WGS sequence"/>
</dbReference>
<comment type="subcellular location">
    <subcellularLocation>
        <location evidence="1 8">Secreted</location>
    </subcellularLocation>
</comment>
<dbReference type="SMART" id="SM00193">
    <property type="entry name" value="PTN"/>
    <property type="match status" value="1"/>
</dbReference>
<evidence type="ECO:0000256" key="1">
    <source>
        <dbReference type="ARBA" id="ARBA00004613"/>
    </source>
</evidence>
<feature type="domain" description="Pleiotrophin/Midkine C-terminal" evidence="10">
    <location>
        <begin position="242"/>
        <end position="303"/>
    </location>
</feature>